<organism evidence="1">
    <name type="scientific">Alloyangia sp. H15</name>
    <dbReference type="NCBI Taxonomy" id="3029062"/>
    <lineage>
        <taxon>Bacteria</taxon>
        <taxon>Pseudomonadati</taxon>
        <taxon>Pseudomonadota</taxon>
        <taxon>Alphaproteobacteria</taxon>
        <taxon>Rhodobacterales</taxon>
        <taxon>Roseobacteraceae</taxon>
        <taxon>Alloyangia</taxon>
    </lineage>
</organism>
<evidence type="ECO:0000313" key="1">
    <source>
        <dbReference type="EMBL" id="XCC93176.1"/>
    </source>
</evidence>
<dbReference type="EMBL" id="CP123384">
    <property type="protein sequence ID" value="XCC93176.1"/>
    <property type="molecule type" value="Genomic_DNA"/>
</dbReference>
<dbReference type="Gene3D" id="2.40.10.270">
    <property type="entry name" value="Bacteriophage SPP1 head-tail adaptor protein"/>
    <property type="match status" value="1"/>
</dbReference>
<sequence>MKAVRLAHSLVLETPVRVPDGSGGFTAGWQVLGTFWAELTPRSGREAQGAAGPLALGRWRITVRGAPEGAARRPVPGQRFRLGGRVFDILAVGERDAAGRYLACEAQEEVAT</sequence>
<dbReference type="RefSeq" id="WP_353472001.1">
    <property type="nucleotide sequence ID" value="NZ_CP123384.1"/>
</dbReference>
<gene>
    <name evidence="1" type="ORF">PVT71_11905</name>
</gene>
<dbReference type="Pfam" id="PF05521">
    <property type="entry name" value="Phage_HCP"/>
    <property type="match status" value="1"/>
</dbReference>
<reference evidence="1" key="1">
    <citation type="submission" date="2023-02" db="EMBL/GenBank/DDBJ databases">
        <title>Description and genomic characterization of Salipiger bruguierae sp. nov., isolated from the sediment of mangrove plant Bruguiera sexangula.</title>
        <authorList>
            <person name="Long M."/>
        </authorList>
    </citation>
    <scope>NUCLEOTIDE SEQUENCE</scope>
    <source>
        <strain evidence="1">H15</strain>
    </source>
</reference>
<dbReference type="InterPro" id="IPR038666">
    <property type="entry name" value="SSP1_head-tail_sf"/>
</dbReference>
<accession>A0AAU8AFF4</accession>
<proteinExistence type="predicted"/>
<dbReference type="InterPro" id="IPR008767">
    <property type="entry name" value="Phage_SPP1_head-tail_adaptor"/>
</dbReference>
<name>A0AAU8AFF4_9RHOB</name>
<protein>
    <submittedName>
        <fullName evidence="1">Head-tail adaptor protein</fullName>
    </submittedName>
</protein>
<dbReference type="AlphaFoldDB" id="A0AAU8AFF4"/>